<feature type="transmembrane region" description="Helical" evidence="5">
    <location>
        <begin position="392"/>
        <end position="410"/>
    </location>
</feature>
<comment type="subcellular location">
    <subcellularLocation>
        <location evidence="1">Membrane</location>
        <topology evidence="1">Multi-pass membrane protein</topology>
    </subcellularLocation>
</comment>
<dbReference type="Proteomes" id="UP001152964">
    <property type="component" value="Chromosome 13"/>
</dbReference>
<feature type="transmembrane region" description="Helical" evidence="5">
    <location>
        <begin position="465"/>
        <end position="487"/>
    </location>
</feature>
<evidence type="ECO:0000256" key="2">
    <source>
        <dbReference type="ARBA" id="ARBA00022692"/>
    </source>
</evidence>
<dbReference type="EMBL" id="OX291503">
    <property type="protein sequence ID" value="CAI1659758.1"/>
    <property type="molecule type" value="Genomic_DNA"/>
</dbReference>
<protein>
    <recommendedName>
        <fullName evidence="6">Amino acid permease/ SLC12A domain-containing protein</fullName>
    </recommendedName>
</protein>
<evidence type="ECO:0000256" key="4">
    <source>
        <dbReference type="ARBA" id="ARBA00023136"/>
    </source>
</evidence>
<dbReference type="InterPro" id="IPR004841">
    <property type="entry name" value="AA-permease/SLC12A_dom"/>
</dbReference>
<evidence type="ECO:0000256" key="1">
    <source>
        <dbReference type="ARBA" id="ARBA00004141"/>
    </source>
</evidence>
<gene>
    <name evidence="7" type="primary">U6500M04550</name>
    <name evidence="7" type="ORF">SEUBUCD650_0M04550</name>
</gene>
<dbReference type="InterPro" id="IPR050524">
    <property type="entry name" value="APC_YAT"/>
</dbReference>
<keyword evidence="8" id="KW-1185">Reference proteome</keyword>
<dbReference type="Pfam" id="PF00324">
    <property type="entry name" value="AA_permease"/>
    <property type="match status" value="1"/>
</dbReference>
<feature type="transmembrane region" description="Helical" evidence="5">
    <location>
        <begin position="95"/>
        <end position="115"/>
    </location>
</feature>
<keyword evidence="3 5" id="KW-1133">Transmembrane helix</keyword>
<keyword evidence="4 5" id="KW-0472">Membrane</keyword>
<feature type="transmembrane region" description="Helical" evidence="5">
    <location>
        <begin position="201"/>
        <end position="222"/>
    </location>
</feature>
<name>A0ABN8VLQ4_SACEU</name>
<feature type="transmembrane region" description="Helical" evidence="5">
    <location>
        <begin position="295"/>
        <end position="314"/>
    </location>
</feature>
<feature type="transmembrane region" description="Helical" evidence="5">
    <location>
        <begin position="174"/>
        <end position="195"/>
    </location>
</feature>
<dbReference type="Gene3D" id="1.20.1740.10">
    <property type="entry name" value="Amino acid/polyamine transporter I"/>
    <property type="match status" value="1"/>
</dbReference>
<dbReference type="PANTHER" id="PTHR43341">
    <property type="entry name" value="AMINO ACID PERMEASE"/>
    <property type="match status" value="1"/>
</dbReference>
<accession>A0ABN8VLQ4</accession>
<evidence type="ECO:0000313" key="8">
    <source>
        <dbReference type="Proteomes" id="UP001152964"/>
    </source>
</evidence>
<organism evidence="7 8">
    <name type="scientific">Saccharomyces eubayanus</name>
    <name type="common">Yeast</name>
    <dbReference type="NCBI Taxonomy" id="1080349"/>
    <lineage>
        <taxon>Eukaryota</taxon>
        <taxon>Fungi</taxon>
        <taxon>Dikarya</taxon>
        <taxon>Ascomycota</taxon>
        <taxon>Saccharomycotina</taxon>
        <taxon>Saccharomycetes</taxon>
        <taxon>Saccharomycetales</taxon>
        <taxon>Saccharomycetaceae</taxon>
        <taxon>Saccharomyces</taxon>
    </lineage>
</organism>
<feature type="domain" description="Amino acid permease/ SLC12A" evidence="6">
    <location>
        <begin position="67"/>
        <end position="523"/>
    </location>
</feature>
<evidence type="ECO:0000256" key="3">
    <source>
        <dbReference type="ARBA" id="ARBA00022989"/>
    </source>
</evidence>
<reference evidence="7" key="1">
    <citation type="submission" date="2022-08" db="EMBL/GenBank/DDBJ databases">
        <authorList>
            <person name="Byrne P K."/>
        </authorList>
    </citation>
    <scope>NUCLEOTIDE SEQUENCE</scope>
    <source>
        <strain evidence="7">UCD650</strain>
    </source>
</reference>
<feature type="transmembrane region" description="Helical" evidence="5">
    <location>
        <begin position="499"/>
        <end position="519"/>
    </location>
</feature>
<feature type="transmembrane region" description="Helical" evidence="5">
    <location>
        <begin position="242"/>
        <end position="261"/>
    </location>
</feature>
<evidence type="ECO:0000256" key="5">
    <source>
        <dbReference type="SAM" id="Phobius"/>
    </source>
</evidence>
<keyword evidence="2 5" id="KW-0812">Transmembrane</keyword>
<dbReference type="PIRSF" id="PIRSF006060">
    <property type="entry name" value="AA_transporter"/>
    <property type="match status" value="1"/>
</dbReference>
<evidence type="ECO:0000259" key="6">
    <source>
        <dbReference type="Pfam" id="PF00324"/>
    </source>
</evidence>
<proteinExistence type="predicted"/>
<evidence type="ECO:0000313" key="7">
    <source>
        <dbReference type="EMBL" id="CAI1659758.1"/>
    </source>
</evidence>
<feature type="transmembrane region" description="Helical" evidence="5">
    <location>
        <begin position="70"/>
        <end position="89"/>
    </location>
</feature>
<dbReference type="PANTHER" id="PTHR43341:SF18">
    <property type="entry name" value="AMINO ACID PERMEASE_ SLC12A DOMAIN-CONTAINING PROTEIN"/>
    <property type="match status" value="1"/>
</dbReference>
<sequence length="562" mass="62449">MSTFSQDKVKSTVYEADVEDCDIDKVKSTVYEADVENCDIRSAEETVGQGVLHNDRTKLKQGLKERHIKMLTLVGVFGTGLFLSSGGTLKKTGPVGLLIAYLFVGIVVGCNQIAIAEVASFMPATGATIRHAEQFIDESVGFTFGWISTYSSLMPGELSATAVIMRYWTDISPAVFITIFGVLFVVTNIYTIRFYGEVEYVFGWLKLILILILIISGLVIDLGGTKGQKRLGFHYWKDPGPFANYLVGGSIGKFVGFWSAISSVVYSYSGIQNIAILAGETKNSRHAIYHGAKNVFWRIIVLYLITVFVLTLIVPYNDALIATGTGTAKSSPFVIAMNRAGIKVLPHIVNALVLTSAWSAGNLAIIEGSRNLFCLATKNQAPKIFLKTSKRGIPYVGVIFISCFLPLAYMSCSESSSTVFGWFQELVSSNTLLRWILISANHIYMDRALKAQGYSRSDLPYSTPIAPYAAWFSGIMSFIFLLTGGFYNFINGHFDIESFFTRYFIIPLAIGLFTFWKLYKKTRYLRPDEVDLASIFDDIKENPEHIEKGKPIWARLLLKKVE</sequence>